<reference evidence="2 3" key="1">
    <citation type="journal article" date="2007" name="Nature">
        <title>Evolution of genes and genomes on the Drosophila phylogeny.</title>
        <authorList>
            <consortium name="Drosophila 12 Genomes Consortium"/>
            <person name="Clark A.G."/>
            <person name="Eisen M.B."/>
            <person name="Smith D.R."/>
            <person name="Bergman C.M."/>
            <person name="Oliver B."/>
            <person name="Markow T.A."/>
            <person name="Kaufman T.C."/>
            <person name="Kellis M."/>
            <person name="Gelbart W."/>
            <person name="Iyer V.N."/>
            <person name="Pollard D.A."/>
            <person name="Sackton T.B."/>
            <person name="Larracuente A.M."/>
            <person name="Singh N.D."/>
            <person name="Abad J.P."/>
            <person name="Abt D.N."/>
            <person name="Adryan B."/>
            <person name="Aguade M."/>
            <person name="Akashi H."/>
            <person name="Anderson W.W."/>
            <person name="Aquadro C.F."/>
            <person name="Ardell D.H."/>
            <person name="Arguello R."/>
            <person name="Artieri C.G."/>
            <person name="Barbash D.A."/>
            <person name="Barker D."/>
            <person name="Barsanti P."/>
            <person name="Batterham P."/>
            <person name="Batzoglou S."/>
            <person name="Begun D."/>
            <person name="Bhutkar A."/>
            <person name="Blanco E."/>
            <person name="Bosak S.A."/>
            <person name="Bradley R.K."/>
            <person name="Brand A.D."/>
            <person name="Brent M.R."/>
            <person name="Brooks A.N."/>
            <person name="Brown R.H."/>
            <person name="Butlin R.K."/>
            <person name="Caggese C."/>
            <person name="Calvi B.R."/>
            <person name="Bernardo de Carvalho A."/>
            <person name="Caspi A."/>
            <person name="Castrezana S."/>
            <person name="Celniker S.E."/>
            <person name="Chang J.L."/>
            <person name="Chapple C."/>
            <person name="Chatterji S."/>
            <person name="Chinwalla A."/>
            <person name="Civetta A."/>
            <person name="Clifton S.W."/>
            <person name="Comeron J.M."/>
            <person name="Costello J.C."/>
            <person name="Coyne J.A."/>
            <person name="Daub J."/>
            <person name="David R.G."/>
            <person name="Delcher A.L."/>
            <person name="Delehaunty K."/>
            <person name="Do C.B."/>
            <person name="Ebling H."/>
            <person name="Edwards K."/>
            <person name="Eickbush T."/>
            <person name="Evans J.D."/>
            <person name="Filipski A."/>
            <person name="Findeiss S."/>
            <person name="Freyhult E."/>
            <person name="Fulton L."/>
            <person name="Fulton R."/>
            <person name="Garcia A.C."/>
            <person name="Gardiner A."/>
            <person name="Garfield D.A."/>
            <person name="Garvin B.E."/>
            <person name="Gibson G."/>
            <person name="Gilbert D."/>
            <person name="Gnerre S."/>
            <person name="Godfrey J."/>
            <person name="Good R."/>
            <person name="Gotea V."/>
            <person name="Gravely B."/>
            <person name="Greenberg A.J."/>
            <person name="Griffiths-Jones S."/>
            <person name="Gross S."/>
            <person name="Guigo R."/>
            <person name="Gustafson E.A."/>
            <person name="Haerty W."/>
            <person name="Hahn M.W."/>
            <person name="Halligan D.L."/>
            <person name="Halpern A.L."/>
            <person name="Halter G.M."/>
            <person name="Han M.V."/>
            <person name="Heger A."/>
            <person name="Hillier L."/>
            <person name="Hinrichs A.S."/>
            <person name="Holmes I."/>
            <person name="Hoskins R.A."/>
            <person name="Hubisz M.J."/>
            <person name="Hultmark D."/>
            <person name="Huntley M.A."/>
            <person name="Jaffe D.B."/>
            <person name="Jagadeeshan S."/>
            <person name="Jeck W.R."/>
            <person name="Johnson J."/>
            <person name="Jones C.D."/>
            <person name="Jordan W.C."/>
            <person name="Karpen G.H."/>
            <person name="Kataoka E."/>
            <person name="Keightley P.D."/>
            <person name="Kheradpour P."/>
            <person name="Kirkness E.F."/>
            <person name="Koerich L.B."/>
            <person name="Kristiansen K."/>
            <person name="Kudrna D."/>
            <person name="Kulathinal R.J."/>
            <person name="Kumar S."/>
            <person name="Kwok R."/>
            <person name="Lander E."/>
            <person name="Langley C.H."/>
            <person name="Lapoint R."/>
            <person name="Lazzaro B.P."/>
            <person name="Lee S.J."/>
            <person name="Levesque L."/>
            <person name="Li R."/>
            <person name="Lin C.F."/>
            <person name="Lin M.F."/>
            <person name="Lindblad-Toh K."/>
            <person name="Llopart A."/>
            <person name="Long M."/>
            <person name="Low L."/>
            <person name="Lozovsky E."/>
            <person name="Lu J."/>
            <person name="Luo M."/>
            <person name="Machado C.A."/>
            <person name="Makalowski W."/>
            <person name="Marzo M."/>
            <person name="Matsuda M."/>
            <person name="Matzkin L."/>
            <person name="McAllister B."/>
            <person name="McBride C.S."/>
            <person name="McKernan B."/>
            <person name="McKernan K."/>
            <person name="Mendez-Lago M."/>
            <person name="Minx P."/>
            <person name="Mollenhauer M.U."/>
            <person name="Montooth K."/>
            <person name="Mount S.M."/>
            <person name="Mu X."/>
            <person name="Myers E."/>
            <person name="Negre B."/>
            <person name="Newfeld S."/>
            <person name="Nielsen R."/>
            <person name="Noor M.A."/>
            <person name="O'Grady P."/>
            <person name="Pachter L."/>
            <person name="Papaceit M."/>
            <person name="Parisi M.J."/>
            <person name="Parisi M."/>
            <person name="Parts L."/>
            <person name="Pedersen J.S."/>
            <person name="Pesole G."/>
            <person name="Phillippy A.M."/>
            <person name="Ponting C.P."/>
            <person name="Pop M."/>
            <person name="Porcelli D."/>
            <person name="Powell J.R."/>
            <person name="Prohaska S."/>
            <person name="Pruitt K."/>
            <person name="Puig M."/>
            <person name="Quesneville H."/>
            <person name="Ram K.R."/>
            <person name="Rand D."/>
            <person name="Rasmussen M.D."/>
            <person name="Reed L.K."/>
            <person name="Reenan R."/>
            <person name="Reily A."/>
            <person name="Remington K.A."/>
            <person name="Rieger T.T."/>
            <person name="Ritchie M.G."/>
            <person name="Robin C."/>
            <person name="Rogers Y.H."/>
            <person name="Rohde C."/>
            <person name="Rozas J."/>
            <person name="Rubenfield M.J."/>
            <person name="Ruiz A."/>
            <person name="Russo S."/>
            <person name="Salzberg S.L."/>
            <person name="Sanchez-Gracia A."/>
            <person name="Saranga D.J."/>
            <person name="Sato H."/>
            <person name="Schaeffer S.W."/>
            <person name="Schatz M.C."/>
            <person name="Schlenke T."/>
            <person name="Schwartz R."/>
            <person name="Segarra C."/>
            <person name="Singh R.S."/>
            <person name="Sirot L."/>
            <person name="Sirota M."/>
            <person name="Sisneros N.B."/>
            <person name="Smith C.D."/>
            <person name="Smith T.F."/>
            <person name="Spieth J."/>
            <person name="Stage D.E."/>
            <person name="Stark A."/>
            <person name="Stephan W."/>
            <person name="Strausberg R.L."/>
            <person name="Strempel S."/>
            <person name="Sturgill D."/>
            <person name="Sutton G."/>
            <person name="Sutton G.G."/>
            <person name="Tao W."/>
            <person name="Teichmann S."/>
            <person name="Tobari Y.N."/>
            <person name="Tomimura Y."/>
            <person name="Tsolas J.M."/>
            <person name="Valente V.L."/>
            <person name="Venter E."/>
            <person name="Venter J.C."/>
            <person name="Vicario S."/>
            <person name="Vieira F.G."/>
            <person name="Vilella A.J."/>
            <person name="Villasante A."/>
            <person name="Walenz B."/>
            <person name="Wang J."/>
            <person name="Wasserman M."/>
            <person name="Watts T."/>
            <person name="Wilson D."/>
            <person name="Wilson R.K."/>
            <person name="Wing R.A."/>
            <person name="Wolfner M.F."/>
            <person name="Wong A."/>
            <person name="Wong G.K."/>
            <person name="Wu C.I."/>
            <person name="Wu G."/>
            <person name="Yamamoto D."/>
            <person name="Yang H.P."/>
            <person name="Yang S.P."/>
            <person name="Yorke J.A."/>
            <person name="Yoshida K."/>
            <person name="Zdobnov E."/>
            <person name="Zhang P."/>
            <person name="Zhang Y."/>
            <person name="Zimin A.V."/>
            <person name="Baldwin J."/>
            <person name="Abdouelleil A."/>
            <person name="Abdulkadir J."/>
            <person name="Abebe A."/>
            <person name="Abera B."/>
            <person name="Abreu J."/>
            <person name="Acer S.C."/>
            <person name="Aftuck L."/>
            <person name="Alexander A."/>
            <person name="An P."/>
            <person name="Anderson E."/>
            <person name="Anderson S."/>
            <person name="Arachi H."/>
            <person name="Azer M."/>
            <person name="Bachantsang P."/>
            <person name="Barry A."/>
            <person name="Bayul T."/>
            <person name="Berlin A."/>
            <person name="Bessette D."/>
            <person name="Bloom T."/>
            <person name="Blye J."/>
            <person name="Boguslavskiy L."/>
            <person name="Bonnet C."/>
            <person name="Boukhgalter B."/>
            <person name="Bourzgui I."/>
            <person name="Brown A."/>
            <person name="Cahill P."/>
            <person name="Channer S."/>
            <person name="Cheshatsang Y."/>
            <person name="Chuda L."/>
            <person name="Citroen M."/>
            <person name="Collymore A."/>
            <person name="Cooke P."/>
            <person name="Costello M."/>
            <person name="D'Aco K."/>
            <person name="Daza R."/>
            <person name="De Haan G."/>
            <person name="DeGray S."/>
            <person name="DeMaso C."/>
            <person name="Dhargay N."/>
            <person name="Dooley K."/>
            <person name="Dooley E."/>
            <person name="Doricent M."/>
            <person name="Dorje P."/>
            <person name="Dorjee K."/>
            <person name="Dupes A."/>
            <person name="Elong R."/>
            <person name="Falk J."/>
            <person name="Farina A."/>
            <person name="Faro S."/>
            <person name="Ferguson D."/>
            <person name="Fisher S."/>
            <person name="Foley C.D."/>
            <person name="Franke A."/>
            <person name="Friedrich D."/>
            <person name="Gadbois L."/>
            <person name="Gearin G."/>
            <person name="Gearin C.R."/>
            <person name="Giannoukos G."/>
            <person name="Goode T."/>
            <person name="Graham J."/>
            <person name="Grandbois E."/>
            <person name="Grewal S."/>
            <person name="Gyaltsen K."/>
            <person name="Hafez N."/>
            <person name="Hagos B."/>
            <person name="Hall J."/>
            <person name="Henson C."/>
            <person name="Hollinger A."/>
            <person name="Honan T."/>
            <person name="Huard M.D."/>
            <person name="Hughes L."/>
            <person name="Hurhula B."/>
            <person name="Husby M.E."/>
            <person name="Kamat A."/>
            <person name="Kanga B."/>
            <person name="Kashin S."/>
            <person name="Khazanovich D."/>
            <person name="Kisner P."/>
            <person name="Lance K."/>
            <person name="Lara M."/>
            <person name="Lee W."/>
            <person name="Lennon N."/>
            <person name="Letendre F."/>
            <person name="LeVine R."/>
            <person name="Lipovsky A."/>
            <person name="Liu X."/>
            <person name="Liu J."/>
            <person name="Liu S."/>
            <person name="Lokyitsang T."/>
            <person name="Lokyitsang Y."/>
            <person name="Lubonja R."/>
            <person name="Lui A."/>
            <person name="MacDonald P."/>
            <person name="Magnisalis V."/>
            <person name="Maru K."/>
            <person name="Matthews C."/>
            <person name="McCusker W."/>
            <person name="McDonough S."/>
            <person name="Mehta T."/>
            <person name="Meldrim J."/>
            <person name="Meneus L."/>
            <person name="Mihai O."/>
            <person name="Mihalev A."/>
            <person name="Mihova T."/>
            <person name="Mittelman R."/>
            <person name="Mlenga V."/>
            <person name="Montmayeur A."/>
            <person name="Mulrain L."/>
            <person name="Navidi A."/>
            <person name="Naylor J."/>
            <person name="Negash T."/>
            <person name="Nguyen T."/>
            <person name="Nguyen N."/>
            <person name="Nicol R."/>
            <person name="Norbu C."/>
            <person name="Norbu N."/>
            <person name="Novod N."/>
            <person name="O'Neill B."/>
            <person name="Osman S."/>
            <person name="Markiewicz E."/>
            <person name="Oyono O.L."/>
            <person name="Patti C."/>
            <person name="Phunkhang P."/>
            <person name="Pierre F."/>
            <person name="Priest M."/>
            <person name="Raghuraman S."/>
            <person name="Rege F."/>
            <person name="Reyes R."/>
            <person name="Rise C."/>
            <person name="Rogov P."/>
            <person name="Ross K."/>
            <person name="Ryan E."/>
            <person name="Settipalli S."/>
            <person name="Shea T."/>
            <person name="Sherpa N."/>
            <person name="Shi L."/>
            <person name="Shih D."/>
            <person name="Sparrow T."/>
            <person name="Spaulding J."/>
            <person name="Stalker J."/>
            <person name="Stange-Thomann N."/>
            <person name="Stavropoulos S."/>
            <person name="Stone C."/>
            <person name="Strader C."/>
            <person name="Tesfaye S."/>
            <person name="Thomson T."/>
            <person name="Thoulutsang Y."/>
            <person name="Thoulutsang D."/>
            <person name="Topham K."/>
            <person name="Topping I."/>
            <person name="Tsamla T."/>
            <person name="Vassiliev H."/>
            <person name="Vo A."/>
            <person name="Wangchuk T."/>
            <person name="Wangdi T."/>
            <person name="Weiand M."/>
            <person name="Wilkinson J."/>
            <person name="Wilson A."/>
            <person name="Yadav S."/>
            <person name="Young G."/>
            <person name="Yu Q."/>
            <person name="Zembek L."/>
            <person name="Zhong D."/>
            <person name="Zimmer A."/>
            <person name="Zwirko Z."/>
            <person name="Jaffe D.B."/>
            <person name="Alvarez P."/>
            <person name="Brockman W."/>
            <person name="Butler J."/>
            <person name="Chin C."/>
            <person name="Gnerre S."/>
            <person name="Grabherr M."/>
            <person name="Kleber M."/>
            <person name="Mauceli E."/>
            <person name="MacCallum I."/>
        </authorList>
    </citation>
    <scope>NUCLEOTIDE SEQUENCE [LARGE SCALE GENOMIC DNA]</scope>
    <source>
        <strain evidence="3">MSH-3 / Tucson 14011-0111.49</strain>
    </source>
</reference>
<evidence type="ECO:0000313" key="3">
    <source>
        <dbReference type="Proteomes" id="UP000008744"/>
    </source>
</evidence>
<dbReference type="OMA" id="LMETCHH"/>
<dbReference type="AlphaFoldDB" id="B4GDC7"/>
<protein>
    <submittedName>
        <fullName evidence="2">GL10873</fullName>
    </submittedName>
</protein>
<dbReference type="EMBL" id="CH479181">
    <property type="protein sequence ID" value="EDW31603.1"/>
    <property type="molecule type" value="Genomic_DNA"/>
</dbReference>
<keyword evidence="3" id="KW-1185">Reference proteome</keyword>
<name>B4GDC7_DROPE</name>
<evidence type="ECO:0000313" key="2">
    <source>
        <dbReference type="EMBL" id="EDW31603.1"/>
    </source>
</evidence>
<feature type="region of interest" description="Disordered" evidence="1">
    <location>
        <begin position="129"/>
        <end position="178"/>
    </location>
</feature>
<evidence type="ECO:0000256" key="1">
    <source>
        <dbReference type="SAM" id="MobiDB-lite"/>
    </source>
</evidence>
<sequence length="178" mass="18970">MSAAAAAADAAAAAAAASLNRQEKFSLNEHLTKPQRARECDIEGAARPQIVGLAPGLVLKLELELELSSSMLHQAMAGANLDIDQVLILTHVCPEIQASLPPPHAGAGPHASAQTRGKLMETCHHLHLRAPQTASRAKECRKNWSSDRDVTDEWAGEAGKKRGKQNSTNESADRSESE</sequence>
<feature type="compositionally biased region" description="Basic and acidic residues" evidence="1">
    <location>
        <begin position="136"/>
        <end position="151"/>
    </location>
</feature>
<dbReference type="Proteomes" id="UP000008744">
    <property type="component" value="Unassembled WGS sequence"/>
</dbReference>
<organism evidence="3">
    <name type="scientific">Drosophila persimilis</name>
    <name type="common">Fruit fly</name>
    <dbReference type="NCBI Taxonomy" id="7234"/>
    <lineage>
        <taxon>Eukaryota</taxon>
        <taxon>Metazoa</taxon>
        <taxon>Ecdysozoa</taxon>
        <taxon>Arthropoda</taxon>
        <taxon>Hexapoda</taxon>
        <taxon>Insecta</taxon>
        <taxon>Pterygota</taxon>
        <taxon>Neoptera</taxon>
        <taxon>Endopterygota</taxon>
        <taxon>Diptera</taxon>
        <taxon>Brachycera</taxon>
        <taxon>Muscomorpha</taxon>
        <taxon>Ephydroidea</taxon>
        <taxon>Drosophilidae</taxon>
        <taxon>Drosophila</taxon>
        <taxon>Sophophora</taxon>
    </lineage>
</organism>
<proteinExistence type="predicted"/>
<accession>B4GDC7</accession>
<gene>
    <name evidence="2" type="primary">Dper\GL10873</name>
    <name evidence="2" type="ORF">Dper_GL10873</name>
</gene>
<dbReference type="HOGENOM" id="CLU_1512184_0_0_1"/>